<keyword evidence="3" id="KW-0268">Exocytosis</keyword>
<evidence type="ECO:0008006" key="10">
    <source>
        <dbReference type="Google" id="ProtNLM"/>
    </source>
</evidence>
<dbReference type="InterPro" id="IPR048625">
    <property type="entry name" value="Sec10_N"/>
</dbReference>
<feature type="domain" description="Exocyst complex component Sec10 N-terminal" evidence="7">
    <location>
        <begin position="66"/>
        <end position="178"/>
    </location>
</feature>
<dbReference type="GO" id="GO:0006887">
    <property type="term" value="P:exocytosis"/>
    <property type="evidence" value="ECO:0007669"/>
    <property type="project" value="UniProtKB-KW"/>
</dbReference>
<sequence>MSAGPSVHLDTFKGNYAASSFLTKLTDQVLQVEGRTSPSKSSPSSKGSPAKDKRIPADPAAAVELLLSSFERAEKDLGKLQLQVDQRVQDLQQALAKEEQTFQVQIEVLEAHASDVQSSLLQMDTDIGQIGHSTRLGDRIQAAEAARKRAKNAGEVMTYLAEFASVSDFSELSELFQDDNRLAEAAAMTRQILALANEVMAAKERAGSSSTAVPSQSSRASQQGVAQAIDRLEDYRNLLEHRVVARFDSAVGSSDLGSMMACARIMAEFKRGETSLMQRYIATRAMFMDAKEVQFTEGRRAVDAAEAITAMRSLGGLYKNILAAVRDEAVVMEQVFPNPGPAMAMLIHRIFEQRIQAALDRLLVAPPLNAGPEAQQQHLKLLTEAYKRTLALSDSLQEIVREAADVQELAEESFGEHLADYPASELAWLQDLHNSTLGKWQVGRLAMEPVSQYCSWNAEAVERCATLSQEGSLPRHVRQLFVGPSPRQPHLGCLLDQVSAFLQAGLVGAGAQCNSTCSNPFSPATVGPVLNRSSAAKAAEKVIEIGMGSVLEAVGLASTIILAVRQHYLKVVEKRLQGSAPDAAACAAGLAGMVRATEERILTSLQVAITAFFAQVERTLTTEQKRVDFRPMAGMVLPLDQPTDACLLASSLIDALLRFASATLQATNLTSFCAEVGRKTHALLMTHMQHFSFSPAGALRWKRDVNEYTETLQVVRIQAIDEKMEELASMANMLVVAPDSLLGLVDSSMRISHRTALATIRLREDFRTAKVGSSTLAAIFSGD</sequence>
<dbReference type="Pfam" id="PF07393">
    <property type="entry name" value="Sec10_HB"/>
    <property type="match status" value="2"/>
</dbReference>
<dbReference type="Pfam" id="PF20667">
    <property type="entry name" value="Sec10_N"/>
    <property type="match status" value="1"/>
</dbReference>
<evidence type="ECO:0000256" key="3">
    <source>
        <dbReference type="ARBA" id="ARBA00022483"/>
    </source>
</evidence>
<dbReference type="PANTHER" id="PTHR12100">
    <property type="entry name" value="SEC10"/>
    <property type="match status" value="1"/>
</dbReference>
<keyword evidence="2" id="KW-0813">Transport</keyword>
<evidence type="ECO:0000313" key="8">
    <source>
        <dbReference type="EMBL" id="KAK9825578.1"/>
    </source>
</evidence>
<dbReference type="AlphaFoldDB" id="A0AAW1QW79"/>
<evidence type="ECO:0000259" key="7">
    <source>
        <dbReference type="Pfam" id="PF20667"/>
    </source>
</evidence>
<feature type="region of interest" description="Disordered" evidence="5">
    <location>
        <begin position="32"/>
        <end position="57"/>
    </location>
</feature>
<evidence type="ECO:0000256" key="5">
    <source>
        <dbReference type="SAM" id="MobiDB-lite"/>
    </source>
</evidence>
<feature type="compositionally biased region" description="Low complexity" evidence="5">
    <location>
        <begin position="37"/>
        <end position="48"/>
    </location>
</feature>
<organism evidence="8 9">
    <name type="scientific">Apatococcus lobatus</name>
    <dbReference type="NCBI Taxonomy" id="904363"/>
    <lineage>
        <taxon>Eukaryota</taxon>
        <taxon>Viridiplantae</taxon>
        <taxon>Chlorophyta</taxon>
        <taxon>core chlorophytes</taxon>
        <taxon>Trebouxiophyceae</taxon>
        <taxon>Chlorellales</taxon>
        <taxon>Chlorellaceae</taxon>
        <taxon>Apatococcus</taxon>
    </lineage>
</organism>
<dbReference type="InterPro" id="IPR009976">
    <property type="entry name" value="Sec10-like"/>
</dbReference>
<feature type="domain" description="Exocyst complex component Sec10-like alpha-helical bundle" evidence="6">
    <location>
        <begin position="445"/>
        <end position="772"/>
    </location>
</feature>
<accession>A0AAW1QW79</accession>
<gene>
    <name evidence="8" type="ORF">WJX74_007103</name>
</gene>
<evidence type="ECO:0000256" key="2">
    <source>
        <dbReference type="ARBA" id="ARBA00022448"/>
    </source>
</evidence>
<name>A0AAW1QW79_9CHLO</name>
<reference evidence="8 9" key="1">
    <citation type="journal article" date="2024" name="Nat. Commun.">
        <title>Phylogenomics reveals the evolutionary origins of lichenization in chlorophyte algae.</title>
        <authorList>
            <person name="Puginier C."/>
            <person name="Libourel C."/>
            <person name="Otte J."/>
            <person name="Skaloud P."/>
            <person name="Haon M."/>
            <person name="Grisel S."/>
            <person name="Petersen M."/>
            <person name="Berrin J.G."/>
            <person name="Delaux P.M."/>
            <person name="Dal Grande F."/>
            <person name="Keller J."/>
        </authorList>
    </citation>
    <scope>NUCLEOTIDE SEQUENCE [LARGE SCALE GENOMIC DNA]</scope>
    <source>
        <strain evidence="8 9">SAG 2145</strain>
    </source>
</reference>
<proteinExistence type="inferred from homology"/>
<keyword evidence="4" id="KW-0175">Coiled coil</keyword>
<evidence type="ECO:0000259" key="6">
    <source>
        <dbReference type="Pfam" id="PF07393"/>
    </source>
</evidence>
<evidence type="ECO:0000256" key="4">
    <source>
        <dbReference type="ARBA" id="ARBA00023054"/>
    </source>
</evidence>
<evidence type="ECO:0000313" key="9">
    <source>
        <dbReference type="Proteomes" id="UP001438707"/>
    </source>
</evidence>
<protein>
    <recommendedName>
        <fullName evidence="10">Exocyst complex component Sec10</fullName>
    </recommendedName>
</protein>
<dbReference type="PANTHER" id="PTHR12100:SF0">
    <property type="entry name" value="EXOCYST COMPLEX COMPONENT 5"/>
    <property type="match status" value="1"/>
</dbReference>
<keyword evidence="9" id="KW-1185">Reference proteome</keyword>
<dbReference type="GO" id="GO:0000145">
    <property type="term" value="C:exocyst"/>
    <property type="evidence" value="ECO:0007669"/>
    <property type="project" value="TreeGrafter"/>
</dbReference>
<dbReference type="EMBL" id="JALJOS010000024">
    <property type="protein sequence ID" value="KAK9825578.1"/>
    <property type="molecule type" value="Genomic_DNA"/>
</dbReference>
<dbReference type="Proteomes" id="UP001438707">
    <property type="component" value="Unassembled WGS sequence"/>
</dbReference>
<dbReference type="GO" id="GO:0006893">
    <property type="term" value="P:Golgi to plasma membrane transport"/>
    <property type="evidence" value="ECO:0007669"/>
    <property type="project" value="TreeGrafter"/>
</dbReference>
<evidence type="ECO:0000256" key="1">
    <source>
        <dbReference type="ARBA" id="ARBA00006572"/>
    </source>
</evidence>
<feature type="domain" description="Exocyst complex component Sec10-like alpha-helical bundle" evidence="6">
    <location>
        <begin position="184"/>
        <end position="441"/>
    </location>
</feature>
<comment type="similarity">
    <text evidence="1">Belongs to the SEC10 family.</text>
</comment>
<dbReference type="InterPro" id="IPR048627">
    <property type="entry name" value="Sec10_HB"/>
</dbReference>
<comment type="caution">
    <text evidence="8">The sequence shown here is derived from an EMBL/GenBank/DDBJ whole genome shotgun (WGS) entry which is preliminary data.</text>
</comment>